<dbReference type="Gene3D" id="1.20.120.1450">
    <property type="match status" value="1"/>
</dbReference>
<organism evidence="1 2">
    <name type="scientific">Tumebacillus flagellatus</name>
    <dbReference type="NCBI Taxonomy" id="1157490"/>
    <lineage>
        <taxon>Bacteria</taxon>
        <taxon>Bacillati</taxon>
        <taxon>Bacillota</taxon>
        <taxon>Bacilli</taxon>
        <taxon>Bacillales</taxon>
        <taxon>Alicyclobacillaceae</taxon>
        <taxon>Tumebacillus</taxon>
    </lineage>
</organism>
<dbReference type="Proteomes" id="UP000027931">
    <property type="component" value="Unassembled WGS sequence"/>
</dbReference>
<reference evidence="1 2" key="1">
    <citation type="journal article" date="2013" name="Int. J. Syst. Evol. Microbiol.">
        <title>Tumebacillus flagellatus sp. nov., an alpha-amylase/pullulanase-producing bacterium isolated from cassava wastewater.</title>
        <authorList>
            <person name="Wang Q."/>
            <person name="Xie N."/>
            <person name="Qin Y."/>
            <person name="Shen N."/>
            <person name="Zhu J."/>
            <person name="Mi H."/>
            <person name="Huang R."/>
        </authorList>
    </citation>
    <scope>NUCLEOTIDE SEQUENCE [LARGE SCALE GENOMIC DNA]</scope>
    <source>
        <strain evidence="1 2">GST4</strain>
    </source>
</reference>
<gene>
    <name evidence="1" type="ORF">EL26_08725</name>
</gene>
<evidence type="ECO:0000313" key="1">
    <source>
        <dbReference type="EMBL" id="KEO83724.1"/>
    </source>
</evidence>
<dbReference type="InterPro" id="IPR009920">
    <property type="entry name" value="HEPPP_synth_su1"/>
</dbReference>
<dbReference type="AlphaFoldDB" id="A0A074LRK1"/>
<dbReference type="Pfam" id="PF07307">
    <property type="entry name" value="HEPPP_synt_1"/>
    <property type="match status" value="1"/>
</dbReference>
<protein>
    <recommendedName>
        <fullName evidence="3">Heptaprenyl diphosphate synthase</fullName>
    </recommendedName>
</protein>
<dbReference type="STRING" id="1157490.EL26_08725"/>
<evidence type="ECO:0000313" key="2">
    <source>
        <dbReference type="Proteomes" id="UP000027931"/>
    </source>
</evidence>
<proteinExistence type="predicted"/>
<evidence type="ECO:0008006" key="3">
    <source>
        <dbReference type="Google" id="ProtNLM"/>
    </source>
</evidence>
<accession>A0A074LRK1</accession>
<dbReference type="eggNOG" id="COG0142">
    <property type="taxonomic scope" value="Bacteria"/>
</dbReference>
<sequence>MVQVQHRTDLQPGTEREIRTKIYNEMDHAYLTRWIQAPVLESLQLILASAIASAASLTAAERERIVATLMLIYHGLAVHDDIEEYTAREDERYRQLGVLAGVYYSSKYYRLLAEAGQIELMGSFARAIQAINEAKAELERDTSDFTMTPGRWLELQESIHGALLHALRRTYAADQPHWDDIVTHLVRAALYAKAWQEKPALPVTRTLANLTLWQQANSEERKWWKQLVAGKVSDLNRLLSLHVKYGTSSTLFQHAEDEIGTVEHAVLLADVPGLLEELRTVFDQLTEVRPIARLGEEA</sequence>
<dbReference type="EMBL" id="JMIR01000009">
    <property type="protein sequence ID" value="KEO83724.1"/>
    <property type="molecule type" value="Genomic_DNA"/>
</dbReference>
<keyword evidence="2" id="KW-1185">Reference proteome</keyword>
<comment type="caution">
    <text evidence="1">The sequence shown here is derived from an EMBL/GenBank/DDBJ whole genome shotgun (WGS) entry which is preliminary data.</text>
</comment>
<name>A0A074LRK1_9BACL</name>
<dbReference type="GO" id="GO:0009234">
    <property type="term" value="P:menaquinone biosynthetic process"/>
    <property type="evidence" value="ECO:0007669"/>
    <property type="project" value="InterPro"/>
</dbReference>